<accession>A0A8S9ZME1</accession>
<dbReference type="AlphaFoldDB" id="A0A8S9ZME1"/>
<keyword evidence="3" id="KW-1185">Reference proteome</keyword>
<feature type="compositionally biased region" description="Polar residues" evidence="1">
    <location>
        <begin position="32"/>
        <end position="42"/>
    </location>
</feature>
<dbReference type="OrthoDB" id="5861305at2759"/>
<gene>
    <name evidence="2" type="ORF">Mgra_00006227</name>
</gene>
<reference evidence="2" key="1">
    <citation type="journal article" date="2020" name="Ecol. Evol.">
        <title>Genome structure and content of the rice root-knot nematode (Meloidogyne graminicola).</title>
        <authorList>
            <person name="Phan N.T."/>
            <person name="Danchin E.G.J."/>
            <person name="Klopp C."/>
            <person name="Perfus-Barbeoch L."/>
            <person name="Kozlowski D.K."/>
            <person name="Koutsovoulos G.D."/>
            <person name="Lopez-Roques C."/>
            <person name="Bouchez O."/>
            <person name="Zahm M."/>
            <person name="Besnard G."/>
            <person name="Bellafiore S."/>
        </authorList>
    </citation>
    <scope>NUCLEOTIDE SEQUENCE</scope>
    <source>
        <strain evidence="2">VN-18</strain>
    </source>
</reference>
<feature type="region of interest" description="Disordered" evidence="1">
    <location>
        <begin position="1"/>
        <end position="42"/>
    </location>
</feature>
<sequence length="206" mass="23749">MKQSFPIKKIIPNPGQIQQQQQQPPQQIDQPTTTTVKNDNNNIPKIRRVGHIAYLYGVYGQDERSLNSLPQRRTTLTADFHSKLNNKNKYFGEECLFPSNNNIENAEYLDFEDDCLEMGDNDEEEPVQRLRFHTVGDIIGYAKVVRAQRQETLGRLNDVMSQFDALIRSYSISSSTSKSDKIQQKEGENQVNEEIKIEQIDNQITN</sequence>
<evidence type="ECO:0000256" key="1">
    <source>
        <dbReference type="SAM" id="MobiDB-lite"/>
    </source>
</evidence>
<protein>
    <submittedName>
        <fullName evidence="2">Uncharacterized protein</fullName>
    </submittedName>
</protein>
<dbReference type="EMBL" id="JABEBT010000059">
    <property type="protein sequence ID" value="KAF7634372.1"/>
    <property type="molecule type" value="Genomic_DNA"/>
</dbReference>
<dbReference type="Proteomes" id="UP000605970">
    <property type="component" value="Unassembled WGS sequence"/>
</dbReference>
<evidence type="ECO:0000313" key="2">
    <source>
        <dbReference type="EMBL" id="KAF7634372.1"/>
    </source>
</evidence>
<comment type="caution">
    <text evidence="2">The sequence shown here is derived from an EMBL/GenBank/DDBJ whole genome shotgun (WGS) entry which is preliminary data.</text>
</comment>
<evidence type="ECO:0000313" key="3">
    <source>
        <dbReference type="Proteomes" id="UP000605970"/>
    </source>
</evidence>
<name>A0A8S9ZME1_9BILA</name>
<organism evidence="2 3">
    <name type="scientific">Meloidogyne graminicola</name>
    <dbReference type="NCBI Taxonomy" id="189291"/>
    <lineage>
        <taxon>Eukaryota</taxon>
        <taxon>Metazoa</taxon>
        <taxon>Ecdysozoa</taxon>
        <taxon>Nematoda</taxon>
        <taxon>Chromadorea</taxon>
        <taxon>Rhabditida</taxon>
        <taxon>Tylenchina</taxon>
        <taxon>Tylenchomorpha</taxon>
        <taxon>Tylenchoidea</taxon>
        <taxon>Meloidogynidae</taxon>
        <taxon>Meloidogyninae</taxon>
        <taxon>Meloidogyne</taxon>
    </lineage>
</organism>
<feature type="compositionally biased region" description="Low complexity" evidence="1">
    <location>
        <begin position="1"/>
        <end position="31"/>
    </location>
</feature>
<proteinExistence type="predicted"/>